<reference evidence="2" key="1">
    <citation type="submission" date="2022-08" db="EMBL/GenBank/DDBJ databases">
        <authorList>
            <consortium name="DOE Joint Genome Institute"/>
            <person name="Min B."/>
            <person name="Riley R."/>
            <person name="Sierra-Patev S."/>
            <person name="Naranjo-Ortiz M."/>
            <person name="Looney B."/>
            <person name="Konkel Z."/>
            <person name="Slot J.C."/>
            <person name="Sakamoto Y."/>
            <person name="Steenwyk J.L."/>
            <person name="Rokas A."/>
            <person name="Carro J."/>
            <person name="Camarero S."/>
            <person name="Ferreira P."/>
            <person name="Molpeceres G."/>
            <person name="Ruiz-Duenas F.J."/>
            <person name="Serrano A."/>
            <person name="Henrissat B."/>
            <person name="Drula E."/>
            <person name="Hughes K.W."/>
            <person name="Mata J.L."/>
            <person name="Ishikawa N.K."/>
            <person name="Vargas-Isla R."/>
            <person name="Ushijima S."/>
            <person name="Smith C.A."/>
            <person name="Ahrendt S."/>
            <person name="Andreopoulos W."/>
            <person name="He G."/>
            <person name="Labutti K."/>
            <person name="Lipzen A."/>
            <person name="Ng V."/>
            <person name="Sandor L."/>
            <person name="Barry K."/>
            <person name="Martinez A.T."/>
            <person name="Xiao Y."/>
            <person name="Gibbons J.G."/>
            <person name="Terashima K."/>
            <person name="Hibbett D.S."/>
            <person name="Grigoriev I.V."/>
        </authorList>
    </citation>
    <scope>NUCLEOTIDE SEQUENCE</scope>
    <source>
        <strain evidence="2">TFB10827</strain>
    </source>
</reference>
<keyword evidence="3" id="KW-1185">Reference proteome</keyword>
<evidence type="ECO:0000313" key="3">
    <source>
        <dbReference type="Proteomes" id="UP001163828"/>
    </source>
</evidence>
<gene>
    <name evidence="2" type="ORF">F5050DRAFT_1071759</name>
</gene>
<proteinExistence type="predicted"/>
<protein>
    <submittedName>
        <fullName evidence="2">Uncharacterized protein</fullName>
    </submittedName>
</protein>
<evidence type="ECO:0000313" key="2">
    <source>
        <dbReference type="EMBL" id="KAJ3999100.1"/>
    </source>
</evidence>
<sequence length="166" mass="18563">MRIMFIGLLFSILLVIVNPVAGLPCFRKNHKTACAANIELETLNHDHDHDHDTQGITENLPDMEVSAPVFPVSKHGTNRIEVDAFADRDCEGERLGTISGDDSGVKELETPGGNCLKFILPMPPQCKLQVERFFEGTRARPVQQFHRGYIQGTMLRGSFESIRIEC</sequence>
<keyword evidence="1" id="KW-0732">Signal</keyword>
<feature type="chain" id="PRO_5045318880" evidence="1">
    <location>
        <begin position="23"/>
        <end position="166"/>
    </location>
</feature>
<organism evidence="2 3">
    <name type="scientific">Lentinula boryana</name>
    <dbReference type="NCBI Taxonomy" id="40481"/>
    <lineage>
        <taxon>Eukaryota</taxon>
        <taxon>Fungi</taxon>
        <taxon>Dikarya</taxon>
        <taxon>Basidiomycota</taxon>
        <taxon>Agaricomycotina</taxon>
        <taxon>Agaricomycetes</taxon>
        <taxon>Agaricomycetidae</taxon>
        <taxon>Agaricales</taxon>
        <taxon>Marasmiineae</taxon>
        <taxon>Omphalotaceae</taxon>
        <taxon>Lentinula</taxon>
    </lineage>
</organism>
<accession>A0ABQ8QL24</accession>
<evidence type="ECO:0000256" key="1">
    <source>
        <dbReference type="SAM" id="SignalP"/>
    </source>
</evidence>
<dbReference type="Proteomes" id="UP001163828">
    <property type="component" value="Unassembled WGS sequence"/>
</dbReference>
<dbReference type="EMBL" id="MU790545">
    <property type="protein sequence ID" value="KAJ3999100.1"/>
    <property type="molecule type" value="Genomic_DNA"/>
</dbReference>
<feature type="signal peptide" evidence="1">
    <location>
        <begin position="1"/>
        <end position="22"/>
    </location>
</feature>
<comment type="caution">
    <text evidence="2">The sequence shown here is derived from an EMBL/GenBank/DDBJ whole genome shotgun (WGS) entry which is preliminary data.</text>
</comment>
<name>A0ABQ8QL24_9AGAR</name>